<dbReference type="GO" id="GO:0051301">
    <property type="term" value="P:cell division"/>
    <property type="evidence" value="ECO:0007669"/>
    <property type="project" value="UniProtKB-KW"/>
</dbReference>
<comment type="similarity">
    <text evidence="3">Belongs to the CoaE family.</text>
</comment>
<keyword evidence="3" id="KW-0808">Transferase</keyword>
<keyword evidence="3" id="KW-0173">Coenzyme A biosynthesis</keyword>
<dbReference type="AlphaFoldDB" id="A0A1G6BHY0"/>
<dbReference type="CDD" id="cd24004">
    <property type="entry name" value="ASKHA_NBD_PilM-like"/>
    <property type="match status" value="1"/>
</dbReference>
<feature type="binding site" evidence="3">
    <location>
        <begin position="11"/>
        <end position="16"/>
    </location>
    <ligand>
        <name>ATP</name>
        <dbReference type="ChEBI" id="CHEBI:30616"/>
    </ligand>
</feature>
<evidence type="ECO:0000256" key="5">
    <source>
        <dbReference type="SAM" id="MobiDB-lite"/>
    </source>
</evidence>
<dbReference type="OrthoDB" id="9768127at2"/>
<dbReference type="GO" id="GO:0004140">
    <property type="term" value="F:dephospho-CoA kinase activity"/>
    <property type="evidence" value="ECO:0007669"/>
    <property type="project" value="UniProtKB-UniRule"/>
</dbReference>
<feature type="compositionally biased region" description="Basic and acidic residues" evidence="5">
    <location>
        <begin position="825"/>
        <end position="835"/>
    </location>
</feature>
<evidence type="ECO:0000313" key="8">
    <source>
        <dbReference type="Proteomes" id="UP000199228"/>
    </source>
</evidence>
<evidence type="ECO:0000256" key="3">
    <source>
        <dbReference type="HAMAP-Rule" id="MF_00376"/>
    </source>
</evidence>
<dbReference type="Gene3D" id="3.40.50.300">
    <property type="entry name" value="P-loop containing nucleotide triphosphate hydrolases"/>
    <property type="match status" value="1"/>
</dbReference>
<dbReference type="InterPro" id="IPR003494">
    <property type="entry name" value="SHS2_FtsA"/>
</dbReference>
<dbReference type="NCBIfam" id="TIGR00152">
    <property type="entry name" value="dephospho-CoA kinase"/>
    <property type="match status" value="1"/>
</dbReference>
<evidence type="ECO:0000313" key="7">
    <source>
        <dbReference type="EMBL" id="SDB20207.1"/>
    </source>
</evidence>
<dbReference type="STRING" id="1732.SAMN02910417_01537"/>
<dbReference type="RefSeq" id="WP_090173777.1">
    <property type="nucleotide sequence ID" value="NZ_FMXR01000010.1"/>
</dbReference>
<proteinExistence type="inferred from homology"/>
<feature type="region of interest" description="Disordered" evidence="5">
    <location>
        <begin position="808"/>
        <end position="857"/>
    </location>
</feature>
<dbReference type="HAMAP" id="MF_00376">
    <property type="entry name" value="Dephospho_CoA_kinase"/>
    <property type="match status" value="1"/>
</dbReference>
<protein>
    <recommendedName>
        <fullName evidence="3 4">Dephospho-CoA kinase</fullName>
        <ecNumber evidence="3 4">2.7.1.24</ecNumber>
    </recommendedName>
    <alternativeName>
        <fullName evidence="3">Dephosphocoenzyme A kinase</fullName>
    </alternativeName>
</protein>
<dbReference type="SMART" id="SM00842">
    <property type="entry name" value="FtsA"/>
    <property type="match status" value="1"/>
</dbReference>
<dbReference type="InterPro" id="IPR001977">
    <property type="entry name" value="Depp_CoAkinase"/>
</dbReference>
<keyword evidence="7" id="KW-0132">Cell division</keyword>
<feature type="compositionally biased region" description="Basic and acidic residues" evidence="5">
    <location>
        <begin position="842"/>
        <end position="857"/>
    </location>
</feature>
<keyword evidence="3 7" id="KW-0418">Kinase</keyword>
<dbReference type="Pfam" id="PF01121">
    <property type="entry name" value="CoaE"/>
    <property type="match status" value="1"/>
</dbReference>
<evidence type="ECO:0000256" key="4">
    <source>
        <dbReference type="NCBIfam" id="TIGR00152"/>
    </source>
</evidence>
<comment type="catalytic activity">
    <reaction evidence="3">
        <text>3'-dephospho-CoA + ATP = ADP + CoA + H(+)</text>
        <dbReference type="Rhea" id="RHEA:18245"/>
        <dbReference type="ChEBI" id="CHEBI:15378"/>
        <dbReference type="ChEBI" id="CHEBI:30616"/>
        <dbReference type="ChEBI" id="CHEBI:57287"/>
        <dbReference type="ChEBI" id="CHEBI:57328"/>
        <dbReference type="ChEBI" id="CHEBI:456216"/>
        <dbReference type="EC" id="2.7.1.24"/>
    </reaction>
</comment>
<organism evidence="7 8">
    <name type="scientific">Eubacterium oxidoreducens</name>
    <dbReference type="NCBI Taxonomy" id="1732"/>
    <lineage>
        <taxon>Bacteria</taxon>
        <taxon>Bacillati</taxon>
        <taxon>Bacillota</taxon>
        <taxon>Clostridia</taxon>
        <taxon>Eubacteriales</taxon>
        <taxon>Eubacteriaceae</taxon>
        <taxon>Eubacterium</taxon>
    </lineage>
</organism>
<keyword evidence="2 3" id="KW-0067">ATP-binding</keyword>
<feature type="domain" description="SHS2" evidence="6">
    <location>
        <begin position="226"/>
        <end position="422"/>
    </location>
</feature>
<dbReference type="PANTHER" id="PTHR32432:SF3">
    <property type="entry name" value="ETHANOLAMINE UTILIZATION PROTEIN EUTJ"/>
    <property type="match status" value="1"/>
</dbReference>
<name>A0A1G6BHY0_EUBOX</name>
<dbReference type="EMBL" id="FMXR01000010">
    <property type="protein sequence ID" value="SDB20207.1"/>
    <property type="molecule type" value="Genomic_DNA"/>
</dbReference>
<reference evidence="7 8" key="1">
    <citation type="submission" date="2016-10" db="EMBL/GenBank/DDBJ databases">
        <authorList>
            <person name="de Groot N.N."/>
        </authorList>
    </citation>
    <scope>NUCLEOTIDE SEQUENCE [LARGE SCALE GENOMIC DNA]</scope>
    <source>
        <strain evidence="7 8">DSM 3217</strain>
    </source>
</reference>
<evidence type="ECO:0000256" key="2">
    <source>
        <dbReference type="ARBA" id="ARBA00022840"/>
    </source>
</evidence>
<dbReference type="SUPFAM" id="SSF53067">
    <property type="entry name" value="Actin-like ATPase domain"/>
    <property type="match status" value="2"/>
</dbReference>
<dbReference type="PROSITE" id="PS51219">
    <property type="entry name" value="DPCK"/>
    <property type="match status" value="1"/>
</dbReference>
<comment type="function">
    <text evidence="3">Catalyzes the phosphorylation of the 3'-hydroxyl group of dephosphocoenzyme A to form coenzyme A.</text>
</comment>
<dbReference type="GO" id="GO:0005524">
    <property type="term" value="F:ATP binding"/>
    <property type="evidence" value="ECO:0007669"/>
    <property type="project" value="UniProtKB-UniRule"/>
</dbReference>
<gene>
    <name evidence="3" type="primary">coaE</name>
    <name evidence="7" type="ORF">SAMN02910417_01537</name>
</gene>
<accession>A0A1G6BHY0</accession>
<dbReference type="InterPro" id="IPR050696">
    <property type="entry name" value="FtsA/MreB"/>
</dbReference>
<dbReference type="UniPathway" id="UPA00241">
    <property type="reaction ID" value="UER00356"/>
</dbReference>
<dbReference type="InterPro" id="IPR027417">
    <property type="entry name" value="P-loop_NTPase"/>
</dbReference>
<comment type="pathway">
    <text evidence="3">Cofactor biosynthesis; coenzyme A biosynthesis; CoA from (R)-pantothenate: step 5/5.</text>
</comment>
<dbReference type="EC" id="2.7.1.24" evidence="3 4"/>
<dbReference type="Proteomes" id="UP000199228">
    <property type="component" value="Unassembled WGS sequence"/>
</dbReference>
<comment type="subcellular location">
    <subcellularLocation>
        <location evidence="3">Cytoplasm</location>
    </subcellularLocation>
</comment>
<keyword evidence="8" id="KW-1185">Reference proteome</keyword>
<dbReference type="SUPFAM" id="SSF52540">
    <property type="entry name" value="P-loop containing nucleoside triphosphate hydrolases"/>
    <property type="match status" value="1"/>
</dbReference>
<dbReference type="GO" id="GO:0015937">
    <property type="term" value="P:coenzyme A biosynthetic process"/>
    <property type="evidence" value="ECO:0007669"/>
    <property type="project" value="UniProtKB-UniRule"/>
</dbReference>
<dbReference type="InterPro" id="IPR043129">
    <property type="entry name" value="ATPase_NBD"/>
</dbReference>
<dbReference type="Gene3D" id="3.30.420.40">
    <property type="match status" value="2"/>
</dbReference>
<keyword evidence="1 3" id="KW-0547">Nucleotide-binding</keyword>
<evidence type="ECO:0000259" key="6">
    <source>
        <dbReference type="SMART" id="SM00842"/>
    </source>
</evidence>
<dbReference type="Pfam" id="PF14450">
    <property type="entry name" value="FtsA"/>
    <property type="match status" value="1"/>
</dbReference>
<dbReference type="CDD" id="cd02022">
    <property type="entry name" value="DPCK"/>
    <property type="match status" value="1"/>
</dbReference>
<keyword evidence="7" id="KW-0131">Cell cycle</keyword>
<evidence type="ECO:0000256" key="1">
    <source>
        <dbReference type="ARBA" id="ARBA00022741"/>
    </source>
</evidence>
<keyword evidence="3" id="KW-0963">Cytoplasm</keyword>
<dbReference type="GO" id="GO:0005737">
    <property type="term" value="C:cytoplasm"/>
    <property type="evidence" value="ECO:0007669"/>
    <property type="project" value="UniProtKB-SubCell"/>
</dbReference>
<dbReference type="PANTHER" id="PTHR32432">
    <property type="entry name" value="CELL DIVISION PROTEIN FTSA-RELATED"/>
    <property type="match status" value="1"/>
</dbReference>
<sequence length="930" mass="104992">MKVIGITGGVGAGKSAVLGFIEENYAAKALLADEIAHTLMEPGQACYNTIKEVFDDPNLFFEDGTIDRKWLAQVIFTNDEKLRQINEIVHPAVRKFILDTIEQEREKEIVKYLIVEAALVKEAQFRTFADEVWYVYASEETRRQRLKEQRGYSDEKISEIFATQISEQEYRDICDRVIDNDKHFDKMKLQVSKYLAGETLELSESETITTEKEQVMAEDKVENKYVFGLDIGTRNVVGTVGYKENDEFFVAAQYSLQHETRAMLDGQIHDIGRVGHTVQAVKESLEQQIGETLQEVCIAAAGRVLKTVTTNIEYEFPEEKIVTGEDIHTLELLGIEKAQNILKENNDTKYHFYCVGYSVVKYYLDGDVMSNLESHKAEMISADIIVTFLPEDVVDGLYTSVGIADLKVANMTLEPIAAINVAIPENFRMLNIALVDVGAGTSDISVTRDGSIIAYGMIPHAGDEITEVIVQNYLVDFKTAEQIKLSCEVQDEIEYTDIMNISHTISAQEVWDLVAPTVEKITTEVAAKIKELNGDKSVAATFVVGGGGKIHGFTENLAKLLDIAPERVALRGEEVLQAVKFAQEDIVKDPLLVTPIGICLNYYDQKNNFIFVRFNGERIKLYDNDKLTIVDAAMQAGFPNEYLFPRRGKEISFTVNGKSRIVRGTPGESAIVKVNDKVVNINTPLEANSDIVIEPSTTGAAAEYTLEQLPEYENSKITFEVNGKAVTCPRFAEVNGVLEPPFYQIKENDIIVMRSYYTVEQIAEFMDVELDPDAEIIVNNRVEDLNALVYENFSVEWTTLNFRTPEEDVVNEADKEEREDLEQVESTKESKHLQEQEDEYENEFRPKLEEKKEPQEDKGPITMVLSVNVNGEQIRLEGKEHYVFVDVFDYIDFNLADSKGRAIVTKINGEDALYTQTLNSGDNIEIFWKE</sequence>